<sequence length="245" mass="27702">MAGGGRKKKKWKNKTLYICTAEYKNNFETRYAIHSINLRDLLSREEEMRADETKGAHSANSTGCGVLQNVDSITSNLIPRGNALVLDLEDGTNILFSRQFSYWYILRHHHEIDQGIVPYHMTINDSDSRISIKPIKTKALGREVVPPVFWSPGTSHTFVHLGGRKVCCVLASQISAEDGNSIDKMLIAFITFEFRCTTKSNDDDDDDDDEFSVDNLTTRICEYDCSKECTSSDIYHATLVGCFQR</sequence>
<dbReference type="Proteomes" id="UP001457282">
    <property type="component" value="Unassembled WGS sequence"/>
</dbReference>
<reference evidence="1 2" key="1">
    <citation type="journal article" date="2023" name="G3 (Bethesda)">
        <title>A chromosome-length genome assembly and annotation of blackberry (Rubus argutus, cv. 'Hillquist').</title>
        <authorList>
            <person name="Bruna T."/>
            <person name="Aryal R."/>
            <person name="Dudchenko O."/>
            <person name="Sargent D.J."/>
            <person name="Mead D."/>
            <person name="Buti M."/>
            <person name="Cavallini A."/>
            <person name="Hytonen T."/>
            <person name="Andres J."/>
            <person name="Pham M."/>
            <person name="Weisz D."/>
            <person name="Mascagni F."/>
            <person name="Usai G."/>
            <person name="Natali L."/>
            <person name="Bassil N."/>
            <person name="Fernandez G.E."/>
            <person name="Lomsadze A."/>
            <person name="Armour M."/>
            <person name="Olukolu B."/>
            <person name="Poorten T."/>
            <person name="Britton C."/>
            <person name="Davik J."/>
            <person name="Ashrafi H."/>
            <person name="Aiden E.L."/>
            <person name="Borodovsky M."/>
            <person name="Worthington M."/>
        </authorList>
    </citation>
    <scope>NUCLEOTIDE SEQUENCE [LARGE SCALE GENOMIC DNA]</scope>
    <source>
        <strain evidence="1">PI 553951</strain>
    </source>
</reference>
<keyword evidence="2" id="KW-1185">Reference proteome</keyword>
<organism evidence="1 2">
    <name type="scientific">Rubus argutus</name>
    <name type="common">Southern blackberry</name>
    <dbReference type="NCBI Taxonomy" id="59490"/>
    <lineage>
        <taxon>Eukaryota</taxon>
        <taxon>Viridiplantae</taxon>
        <taxon>Streptophyta</taxon>
        <taxon>Embryophyta</taxon>
        <taxon>Tracheophyta</taxon>
        <taxon>Spermatophyta</taxon>
        <taxon>Magnoliopsida</taxon>
        <taxon>eudicotyledons</taxon>
        <taxon>Gunneridae</taxon>
        <taxon>Pentapetalae</taxon>
        <taxon>rosids</taxon>
        <taxon>fabids</taxon>
        <taxon>Rosales</taxon>
        <taxon>Rosaceae</taxon>
        <taxon>Rosoideae</taxon>
        <taxon>Rosoideae incertae sedis</taxon>
        <taxon>Rubus</taxon>
    </lineage>
</organism>
<evidence type="ECO:0000313" key="2">
    <source>
        <dbReference type="Proteomes" id="UP001457282"/>
    </source>
</evidence>
<protein>
    <submittedName>
        <fullName evidence="1">Uncharacterized protein</fullName>
    </submittedName>
</protein>
<gene>
    <name evidence="1" type="ORF">M0R45_005108</name>
</gene>
<dbReference type="AlphaFoldDB" id="A0AAW1YLU9"/>
<dbReference type="EMBL" id="JBEDUW010000001">
    <property type="protein sequence ID" value="KAK9949591.1"/>
    <property type="molecule type" value="Genomic_DNA"/>
</dbReference>
<accession>A0AAW1YLU9</accession>
<comment type="caution">
    <text evidence="1">The sequence shown here is derived from an EMBL/GenBank/DDBJ whole genome shotgun (WGS) entry which is preliminary data.</text>
</comment>
<proteinExistence type="predicted"/>
<evidence type="ECO:0000313" key="1">
    <source>
        <dbReference type="EMBL" id="KAK9949591.1"/>
    </source>
</evidence>
<name>A0AAW1YLU9_RUBAR</name>